<dbReference type="InterPro" id="IPR043968">
    <property type="entry name" value="SGNH"/>
</dbReference>
<dbReference type="InterPro" id="IPR002656">
    <property type="entry name" value="Acyl_transf_3_dom"/>
</dbReference>
<dbReference type="EMBL" id="BAAAVS010000024">
    <property type="protein sequence ID" value="GAA3038402.1"/>
    <property type="molecule type" value="Genomic_DNA"/>
</dbReference>
<accession>A0ABP6LDX8</accession>
<keyword evidence="1" id="KW-0472">Membrane</keyword>
<keyword evidence="1" id="KW-0812">Transmembrane</keyword>
<feature type="transmembrane region" description="Helical" evidence="1">
    <location>
        <begin position="107"/>
        <end position="126"/>
    </location>
</feature>
<evidence type="ECO:0000259" key="3">
    <source>
        <dbReference type="Pfam" id="PF19040"/>
    </source>
</evidence>
<feature type="transmembrane region" description="Helical" evidence="1">
    <location>
        <begin position="63"/>
        <end position="81"/>
    </location>
</feature>
<proteinExistence type="predicted"/>
<feature type="transmembrane region" description="Helical" evidence="1">
    <location>
        <begin position="269"/>
        <end position="289"/>
    </location>
</feature>
<dbReference type="PANTHER" id="PTHR23028:SF53">
    <property type="entry name" value="ACYL_TRANSF_3 DOMAIN-CONTAINING PROTEIN"/>
    <property type="match status" value="1"/>
</dbReference>
<dbReference type="GO" id="GO:0016746">
    <property type="term" value="F:acyltransferase activity"/>
    <property type="evidence" value="ECO:0007669"/>
    <property type="project" value="UniProtKB-KW"/>
</dbReference>
<feature type="transmembrane region" description="Helical" evidence="1">
    <location>
        <begin position="344"/>
        <end position="366"/>
    </location>
</feature>
<feature type="transmembrane region" description="Helical" evidence="1">
    <location>
        <begin position="210"/>
        <end position="229"/>
    </location>
</feature>
<reference evidence="5" key="1">
    <citation type="journal article" date="2019" name="Int. J. Syst. Evol. Microbiol.">
        <title>The Global Catalogue of Microorganisms (GCM) 10K type strain sequencing project: providing services to taxonomists for standard genome sequencing and annotation.</title>
        <authorList>
            <consortium name="The Broad Institute Genomics Platform"/>
            <consortium name="The Broad Institute Genome Sequencing Center for Infectious Disease"/>
            <person name="Wu L."/>
            <person name="Ma J."/>
        </authorList>
    </citation>
    <scope>NUCLEOTIDE SEQUENCE [LARGE SCALE GENOMIC DNA]</scope>
    <source>
        <strain evidence="5">JCM 14234</strain>
    </source>
</reference>
<dbReference type="Pfam" id="PF19040">
    <property type="entry name" value="SGNH"/>
    <property type="match status" value="1"/>
</dbReference>
<protein>
    <submittedName>
        <fullName evidence="4">Acyltransferase family protein</fullName>
    </submittedName>
</protein>
<evidence type="ECO:0000313" key="4">
    <source>
        <dbReference type="EMBL" id="GAA3038402.1"/>
    </source>
</evidence>
<dbReference type="Proteomes" id="UP001501035">
    <property type="component" value="Unassembled WGS sequence"/>
</dbReference>
<organism evidence="4 5">
    <name type="scientific">Gordonia defluvii</name>
    <dbReference type="NCBI Taxonomy" id="283718"/>
    <lineage>
        <taxon>Bacteria</taxon>
        <taxon>Bacillati</taxon>
        <taxon>Actinomycetota</taxon>
        <taxon>Actinomycetes</taxon>
        <taxon>Mycobacteriales</taxon>
        <taxon>Gordoniaceae</taxon>
        <taxon>Gordonia</taxon>
    </lineage>
</organism>
<sequence>MGVVTSLTVVDPGTKSRSTPAAQVADAAAQAYRWDLDGLRGVAILLVACFHVWFGRVSGGVDVFLALSGYFFIGSLLRHSVAAQSPLMTYRDAIDPWPRLKRLLKRLLPALYTVLIGVAILTVVVIPPTRWGNIGSELIASAAYYQNWFLAFNSQDYLAASSANSPLQHIWSMSVQGQFFVVVLLLALISAALLKLAAAPLARLGTERSVRLIVGVLVLGLAATSFYWASMRHGVDQPFNYYDTFARAWEPLAGGLLAVWMPRVRVPNWIRNTVGGAALGLILSCGWWIDGVKQYPGPMALVPVGATVALIWAGATASTKPRTDGSVQRQPAVSRMLATPQGIWLGNIAYSLYLIHWPLLIFYLTWRDKNHANFVEGTTILLVSVLLAWLCKRYIEDPVRHSRRPEPLLRGATPPVDGARHPGSLRRRMWSYSRVVTAVLLVGVATIGVSTQVWARHVSSQVVDTAKLDPRLYPGARALLDGWPVPMMPPQPSPNVADRDFPETSTDGFMSNFLDNDIHVGVYGDKNATRTIALAGGSHAEMWITAMNILGKRYGFKVKTYLKMGCALTTERVPKKSGTDNPYPECYDWGQRVVAKVIADHPDAVMTTSTRPRDRHPGDWMPDAYQPIFTDFMDAGIPVIGMRDTPWPRDRHGEGFVTPVCLSDGGDALSCGTVRASALSPTDPSIPFAQAHPGLFHRIDMTAGICEPEICPAIVGNIVVYKDYHHLSATYVRSLTDELGRQLSEQIDWIGHH</sequence>
<feature type="transmembrane region" description="Helical" evidence="1">
    <location>
        <begin position="39"/>
        <end position="57"/>
    </location>
</feature>
<dbReference type="Pfam" id="PF01757">
    <property type="entry name" value="Acyl_transf_3"/>
    <property type="match status" value="1"/>
</dbReference>
<keyword evidence="4" id="KW-0012">Acyltransferase</keyword>
<feature type="transmembrane region" description="Helical" evidence="1">
    <location>
        <begin position="179"/>
        <end position="198"/>
    </location>
</feature>
<keyword evidence="1" id="KW-1133">Transmembrane helix</keyword>
<keyword evidence="5" id="KW-1185">Reference proteome</keyword>
<name>A0ABP6LDX8_9ACTN</name>
<gene>
    <name evidence="4" type="ORF">GCM10010528_18680</name>
</gene>
<keyword evidence="4" id="KW-0808">Transferase</keyword>
<feature type="domain" description="Acyltransferase 3" evidence="2">
    <location>
        <begin position="35"/>
        <end position="391"/>
    </location>
</feature>
<feature type="transmembrane region" description="Helical" evidence="1">
    <location>
        <begin position="295"/>
        <end position="315"/>
    </location>
</feature>
<dbReference type="PANTHER" id="PTHR23028">
    <property type="entry name" value="ACETYLTRANSFERASE"/>
    <property type="match status" value="1"/>
</dbReference>
<feature type="transmembrane region" description="Helical" evidence="1">
    <location>
        <begin position="241"/>
        <end position="262"/>
    </location>
</feature>
<evidence type="ECO:0000313" key="5">
    <source>
        <dbReference type="Proteomes" id="UP001501035"/>
    </source>
</evidence>
<feature type="domain" description="SGNH" evidence="3">
    <location>
        <begin position="519"/>
        <end position="739"/>
    </location>
</feature>
<evidence type="ECO:0000256" key="1">
    <source>
        <dbReference type="SAM" id="Phobius"/>
    </source>
</evidence>
<feature type="transmembrane region" description="Helical" evidence="1">
    <location>
        <begin position="435"/>
        <end position="455"/>
    </location>
</feature>
<evidence type="ECO:0000259" key="2">
    <source>
        <dbReference type="Pfam" id="PF01757"/>
    </source>
</evidence>
<comment type="caution">
    <text evidence="4">The sequence shown here is derived from an EMBL/GenBank/DDBJ whole genome shotgun (WGS) entry which is preliminary data.</text>
</comment>
<feature type="transmembrane region" description="Helical" evidence="1">
    <location>
        <begin position="372"/>
        <end position="391"/>
    </location>
</feature>
<dbReference type="InterPro" id="IPR050879">
    <property type="entry name" value="Acyltransferase_3"/>
</dbReference>